<dbReference type="EMBL" id="WUAV01000005">
    <property type="protein sequence ID" value="KAF1755008.1"/>
    <property type="molecule type" value="Genomic_DNA"/>
</dbReference>
<dbReference type="KEGG" id="crq:GCK72_021575"/>
<dbReference type="RefSeq" id="XP_053583277.1">
    <property type="nucleotide sequence ID" value="XM_053734364.1"/>
</dbReference>
<dbReference type="CTD" id="78777281"/>
<dbReference type="Proteomes" id="UP000483820">
    <property type="component" value="Chromosome V"/>
</dbReference>
<comment type="caution">
    <text evidence="1">The sequence shown here is derived from an EMBL/GenBank/DDBJ whole genome shotgun (WGS) entry which is preliminary data.</text>
</comment>
<reference evidence="1 2" key="1">
    <citation type="submission" date="2019-12" db="EMBL/GenBank/DDBJ databases">
        <title>Chromosome-level assembly of the Caenorhabditis remanei genome.</title>
        <authorList>
            <person name="Teterina A.A."/>
            <person name="Willis J.H."/>
            <person name="Phillips P.C."/>
        </authorList>
    </citation>
    <scope>NUCLEOTIDE SEQUENCE [LARGE SCALE GENOMIC DNA]</scope>
    <source>
        <strain evidence="1 2">PX506</strain>
        <tissue evidence="1">Whole organism</tissue>
    </source>
</reference>
<gene>
    <name evidence="1" type="ORF">GCK72_021575</name>
</gene>
<dbReference type="GeneID" id="78777281"/>
<dbReference type="AlphaFoldDB" id="A0A6A5GIJ1"/>
<proteinExistence type="predicted"/>
<name>A0A6A5GIJ1_CAERE</name>
<protein>
    <submittedName>
        <fullName evidence="1">Uncharacterized protein</fullName>
    </submittedName>
</protein>
<evidence type="ECO:0000313" key="1">
    <source>
        <dbReference type="EMBL" id="KAF1755008.1"/>
    </source>
</evidence>
<sequence>MKTSAQNLQKIQKIRIHRIRKLPRGFPPRKGGPLCGNTSHGYLRANGRLVTIVRRNFRSRAERLLSSVT</sequence>
<accession>A0A6A5GIJ1</accession>
<evidence type="ECO:0000313" key="2">
    <source>
        <dbReference type="Proteomes" id="UP000483820"/>
    </source>
</evidence>
<organism evidence="1 2">
    <name type="scientific">Caenorhabditis remanei</name>
    <name type="common">Caenorhabditis vulgaris</name>
    <dbReference type="NCBI Taxonomy" id="31234"/>
    <lineage>
        <taxon>Eukaryota</taxon>
        <taxon>Metazoa</taxon>
        <taxon>Ecdysozoa</taxon>
        <taxon>Nematoda</taxon>
        <taxon>Chromadorea</taxon>
        <taxon>Rhabditida</taxon>
        <taxon>Rhabditina</taxon>
        <taxon>Rhabditomorpha</taxon>
        <taxon>Rhabditoidea</taxon>
        <taxon>Rhabditidae</taxon>
        <taxon>Peloderinae</taxon>
        <taxon>Caenorhabditis</taxon>
    </lineage>
</organism>